<proteinExistence type="predicted"/>
<gene>
    <name evidence="2" type="ORF">SEMRO_3029_G342470.1</name>
</gene>
<evidence type="ECO:0000313" key="3">
    <source>
        <dbReference type="Proteomes" id="UP001153069"/>
    </source>
</evidence>
<feature type="transmembrane region" description="Helical" evidence="1">
    <location>
        <begin position="307"/>
        <end position="329"/>
    </location>
</feature>
<dbReference type="AlphaFoldDB" id="A0A9N8F1E3"/>
<reference evidence="2" key="1">
    <citation type="submission" date="2020-06" db="EMBL/GenBank/DDBJ databases">
        <authorList>
            <consortium name="Plant Systems Biology data submission"/>
        </authorList>
    </citation>
    <scope>NUCLEOTIDE SEQUENCE</scope>
    <source>
        <strain evidence="2">D6</strain>
    </source>
</reference>
<feature type="transmembrane region" description="Helical" evidence="1">
    <location>
        <begin position="59"/>
        <end position="77"/>
    </location>
</feature>
<evidence type="ECO:0000313" key="2">
    <source>
        <dbReference type="EMBL" id="CAB9530763.1"/>
    </source>
</evidence>
<keyword evidence="1" id="KW-0812">Transmembrane</keyword>
<keyword evidence="1" id="KW-1133">Transmembrane helix</keyword>
<comment type="caution">
    <text evidence="2">The sequence shown here is derived from an EMBL/GenBank/DDBJ whole genome shotgun (WGS) entry which is preliminary data.</text>
</comment>
<keyword evidence="3" id="KW-1185">Reference proteome</keyword>
<feature type="transmembrane region" description="Helical" evidence="1">
    <location>
        <begin position="89"/>
        <end position="108"/>
    </location>
</feature>
<feature type="transmembrane region" description="Helical" evidence="1">
    <location>
        <begin position="37"/>
        <end position="53"/>
    </location>
</feature>
<feature type="transmembrane region" description="Helical" evidence="1">
    <location>
        <begin position="114"/>
        <end position="136"/>
    </location>
</feature>
<name>A0A9N8F1E3_9STRA</name>
<keyword evidence="1" id="KW-0472">Membrane</keyword>
<dbReference type="EMBL" id="CAICTM010003027">
    <property type="protein sequence ID" value="CAB9530763.1"/>
    <property type="molecule type" value="Genomic_DNA"/>
</dbReference>
<organism evidence="2 3">
    <name type="scientific">Seminavis robusta</name>
    <dbReference type="NCBI Taxonomy" id="568900"/>
    <lineage>
        <taxon>Eukaryota</taxon>
        <taxon>Sar</taxon>
        <taxon>Stramenopiles</taxon>
        <taxon>Ochrophyta</taxon>
        <taxon>Bacillariophyta</taxon>
        <taxon>Bacillariophyceae</taxon>
        <taxon>Bacillariophycidae</taxon>
        <taxon>Naviculales</taxon>
        <taxon>Naviculaceae</taxon>
        <taxon>Seminavis</taxon>
    </lineage>
</organism>
<evidence type="ECO:0000256" key="1">
    <source>
        <dbReference type="SAM" id="Phobius"/>
    </source>
</evidence>
<dbReference type="Proteomes" id="UP001153069">
    <property type="component" value="Unassembled WGS sequence"/>
</dbReference>
<sequence length="455" mass="50347">MDTLLTLNNDASTPSDTRASAVAAEEELFVQFGHKSLSTQLVAAVVSIVYALVLRNGRFWAYIFAVNQSWFFILVWCTTLAQHGNCRPWILCGVSLALLLTVLIWFRLQLQEKLPLYSGLVFLACIPVFVTGMVCIRSSLQTAHSHHCGAMALNCLDATLRAGVLQLALLTAALVGFGTRSGADLEQIIWLEGSHANEDDSSTTTTMMSVLQQKDHDEAIQGAITGTQAGMASGAVNFFLLQSIVTRHVTKLQLNDIVAGRVLWLEYASMGLQLLVVVAVAATLALTPSAMYKAFFTQLNWKDWGTFRLLFLVGYLPPGILLFLLNVYFSTVFGQPGPTRDFFLQRHDVTTNPSIEERMDHEKEEQRKLQLSVDDLYDKVDRGDTERQSLQDSITDLQGFCQTELAPRTSRLEELLGRIDQQHGNTATTTTMATIRTTTAAPALTRMHRAQVIVS</sequence>
<accession>A0A9N8F1E3</accession>
<evidence type="ECO:0008006" key="4">
    <source>
        <dbReference type="Google" id="ProtNLM"/>
    </source>
</evidence>
<protein>
    <recommendedName>
        <fullName evidence="4">Transmembrane protein</fullName>
    </recommendedName>
</protein>